<evidence type="ECO:0000256" key="2">
    <source>
        <dbReference type="RuleBase" id="RU362080"/>
    </source>
</evidence>
<dbReference type="EMBL" id="CP054056">
    <property type="protein sequence ID" value="QKJ25818.1"/>
    <property type="molecule type" value="Genomic_DNA"/>
</dbReference>
<proteinExistence type="inferred from homology"/>
<dbReference type="AlphaFoldDB" id="A0A7D4UMA6"/>
<dbReference type="InterPro" id="IPR006442">
    <property type="entry name" value="Antitoxin_Phd/YefM"/>
</dbReference>
<dbReference type="KEGG" id="aqg:HRU87_06600"/>
<dbReference type="InterPro" id="IPR036165">
    <property type="entry name" value="YefM-like_sf"/>
</dbReference>
<reference evidence="3 4" key="1">
    <citation type="submission" date="2020-05" db="EMBL/GenBank/DDBJ databases">
        <title>Aquirufa sp. strain 15G-AUS-rot a new Aquirufa species.</title>
        <authorList>
            <person name="Pitt A."/>
            <person name="Hahn M.W."/>
        </authorList>
    </citation>
    <scope>NUCLEOTIDE SEQUENCE [LARGE SCALE GENOMIC DNA]</scope>
    <source>
        <strain evidence="3 4">15G-AUS-rot</strain>
    </source>
</reference>
<comment type="similarity">
    <text evidence="1 2">Belongs to the phD/YefM antitoxin family.</text>
</comment>
<keyword evidence="4" id="KW-1185">Reference proteome</keyword>
<evidence type="ECO:0000313" key="3">
    <source>
        <dbReference type="EMBL" id="QKJ25818.1"/>
    </source>
</evidence>
<name>A0A7D4UMA6_9MICO</name>
<dbReference type="RefSeq" id="WP_173494114.1">
    <property type="nucleotide sequence ID" value="NZ_CP054056.1"/>
</dbReference>
<accession>A0A7D4UMA6</accession>
<protein>
    <recommendedName>
        <fullName evidence="2">Antitoxin</fullName>
    </recommendedName>
</protein>
<sequence length="85" mass="9674">MVVTVNMHEAKTNFSKLAKLVEQGEEVVVARNGVEIMKLVPVQAQRESPRDFTKLKGLIGPISNRQWEELDQAFLDSIEYSEWNG</sequence>
<dbReference type="SUPFAM" id="SSF143120">
    <property type="entry name" value="YefM-like"/>
    <property type="match status" value="1"/>
</dbReference>
<dbReference type="Proteomes" id="UP000501003">
    <property type="component" value="Chromosome"/>
</dbReference>
<evidence type="ECO:0000313" key="4">
    <source>
        <dbReference type="Proteomes" id="UP000501003"/>
    </source>
</evidence>
<dbReference type="Pfam" id="PF02604">
    <property type="entry name" value="PhdYeFM_antitox"/>
    <property type="match status" value="1"/>
</dbReference>
<dbReference type="NCBIfam" id="TIGR01552">
    <property type="entry name" value="phd_fam"/>
    <property type="match status" value="1"/>
</dbReference>
<comment type="function">
    <text evidence="2">Antitoxin component of a type II toxin-antitoxin (TA) system.</text>
</comment>
<organism evidence="3 4">
    <name type="scientific">Aquiluna borgnonia</name>
    <dbReference type="NCBI Taxonomy" id="2499157"/>
    <lineage>
        <taxon>Bacteria</taxon>
        <taxon>Bacillati</taxon>
        <taxon>Actinomycetota</taxon>
        <taxon>Actinomycetes</taxon>
        <taxon>Micrococcales</taxon>
        <taxon>Microbacteriaceae</taxon>
        <taxon>Luna cluster</taxon>
        <taxon>Luna-1 subcluster</taxon>
        <taxon>Aquiluna</taxon>
    </lineage>
</organism>
<gene>
    <name evidence="3" type="ORF">HRU87_06600</name>
</gene>
<dbReference type="Gene3D" id="3.40.1620.10">
    <property type="entry name" value="YefM-like domain"/>
    <property type="match status" value="1"/>
</dbReference>
<evidence type="ECO:0000256" key="1">
    <source>
        <dbReference type="ARBA" id="ARBA00009981"/>
    </source>
</evidence>